<keyword evidence="3 9" id="KW-1003">Cell membrane</keyword>
<dbReference type="InterPro" id="IPR001901">
    <property type="entry name" value="Translocase_SecE/Sec61-g"/>
</dbReference>
<dbReference type="RefSeq" id="WP_183923513.1">
    <property type="nucleotide sequence ID" value="NZ_JAHXZN010000002.1"/>
</dbReference>
<evidence type="ECO:0000256" key="6">
    <source>
        <dbReference type="ARBA" id="ARBA00022989"/>
    </source>
</evidence>
<evidence type="ECO:0000256" key="2">
    <source>
        <dbReference type="ARBA" id="ARBA00022448"/>
    </source>
</evidence>
<keyword evidence="7 9" id="KW-0811">Translocation</keyword>
<evidence type="ECO:0000256" key="7">
    <source>
        <dbReference type="ARBA" id="ARBA00023010"/>
    </source>
</evidence>
<evidence type="ECO:0000313" key="11">
    <source>
        <dbReference type="Proteomes" id="UP000759103"/>
    </source>
</evidence>
<keyword evidence="11" id="KW-1185">Reference proteome</keyword>
<keyword evidence="4 9" id="KW-0812">Transmembrane</keyword>
<dbReference type="HAMAP" id="MF_00422">
    <property type="entry name" value="SecE"/>
    <property type="match status" value="1"/>
</dbReference>
<dbReference type="Pfam" id="PF00584">
    <property type="entry name" value="SecE"/>
    <property type="match status" value="1"/>
</dbReference>
<keyword evidence="6 9" id="KW-1133">Transmembrane helix</keyword>
<dbReference type="InterPro" id="IPR005807">
    <property type="entry name" value="SecE_bac"/>
</dbReference>
<dbReference type="Gene3D" id="1.20.5.1030">
    <property type="entry name" value="Preprotein translocase secy subunit"/>
    <property type="match status" value="1"/>
</dbReference>
<comment type="caution">
    <text evidence="10">The sequence shown here is derived from an EMBL/GenBank/DDBJ whole genome shotgun (WGS) entry which is preliminary data.</text>
</comment>
<accession>A0ABS7BNF1</accession>
<keyword evidence="2 9" id="KW-0813">Transport</keyword>
<dbReference type="NCBIfam" id="TIGR00964">
    <property type="entry name" value="secE_bact"/>
    <property type="match status" value="1"/>
</dbReference>
<dbReference type="PROSITE" id="PS01067">
    <property type="entry name" value="SECE_SEC61G"/>
    <property type="match status" value="1"/>
</dbReference>
<comment type="subcellular location">
    <subcellularLocation>
        <location evidence="9">Cell membrane</location>
        <topology evidence="9">Single-pass membrane protein</topology>
    </subcellularLocation>
    <subcellularLocation>
        <location evidence="1">Membrane</location>
    </subcellularLocation>
</comment>
<comment type="similarity">
    <text evidence="9">Belongs to the SecE/SEC61-gamma family.</text>
</comment>
<evidence type="ECO:0000256" key="1">
    <source>
        <dbReference type="ARBA" id="ARBA00004370"/>
    </source>
</evidence>
<reference evidence="10 11" key="1">
    <citation type="submission" date="2021-07" db="EMBL/GenBank/DDBJ databases">
        <title>Sphingomonas sp.</title>
        <authorList>
            <person name="Feng G."/>
            <person name="Li J."/>
            <person name="Pan M."/>
        </authorList>
    </citation>
    <scope>NUCLEOTIDE SEQUENCE [LARGE SCALE GENOMIC DNA]</scope>
    <source>
        <strain evidence="10 11">RRHST34</strain>
    </source>
</reference>
<sequence>MAKTTPLEFIRQVRTETAKIVWPTGRETVMTGVMVVVMTTVLALFFLAVDSFFNAVVKALLSLAK</sequence>
<keyword evidence="5 9" id="KW-0653">Protein transport</keyword>
<evidence type="ECO:0000256" key="4">
    <source>
        <dbReference type="ARBA" id="ARBA00022692"/>
    </source>
</evidence>
<feature type="transmembrane region" description="Helical" evidence="9">
    <location>
        <begin position="32"/>
        <end position="57"/>
    </location>
</feature>
<dbReference type="EMBL" id="JAHXZN010000002">
    <property type="protein sequence ID" value="MBW6530982.1"/>
    <property type="molecule type" value="Genomic_DNA"/>
</dbReference>
<organism evidence="10 11">
    <name type="scientific">Sphingomonas citri</name>
    <dbReference type="NCBI Taxonomy" id="2862499"/>
    <lineage>
        <taxon>Bacteria</taxon>
        <taxon>Pseudomonadati</taxon>
        <taxon>Pseudomonadota</taxon>
        <taxon>Alphaproteobacteria</taxon>
        <taxon>Sphingomonadales</taxon>
        <taxon>Sphingomonadaceae</taxon>
        <taxon>Sphingomonas</taxon>
    </lineage>
</organism>
<gene>
    <name evidence="9 10" type="primary">secE</name>
    <name evidence="10" type="ORF">KZ820_09580</name>
</gene>
<evidence type="ECO:0000256" key="9">
    <source>
        <dbReference type="HAMAP-Rule" id="MF_00422"/>
    </source>
</evidence>
<protein>
    <recommendedName>
        <fullName evidence="9">Protein translocase subunit SecE</fullName>
    </recommendedName>
</protein>
<comment type="subunit">
    <text evidence="9">Component of the Sec protein translocase complex. Heterotrimer consisting of SecY, SecE and SecG subunits. The heterotrimers can form oligomers, although 1 heterotrimer is thought to be able to translocate proteins. Interacts with the ribosome. Interacts with SecDF, and other proteins may be involved. Interacts with SecA.</text>
</comment>
<dbReference type="Proteomes" id="UP000759103">
    <property type="component" value="Unassembled WGS sequence"/>
</dbReference>
<dbReference type="PANTHER" id="PTHR33910">
    <property type="entry name" value="PROTEIN TRANSLOCASE SUBUNIT SECE"/>
    <property type="match status" value="1"/>
</dbReference>
<dbReference type="InterPro" id="IPR038379">
    <property type="entry name" value="SecE_sf"/>
</dbReference>
<evidence type="ECO:0000256" key="3">
    <source>
        <dbReference type="ARBA" id="ARBA00022475"/>
    </source>
</evidence>
<evidence type="ECO:0000256" key="5">
    <source>
        <dbReference type="ARBA" id="ARBA00022927"/>
    </source>
</evidence>
<comment type="function">
    <text evidence="9">Essential subunit of the Sec protein translocation channel SecYEG. Clamps together the 2 halves of SecY. May contact the channel plug during translocation.</text>
</comment>
<proteinExistence type="inferred from homology"/>
<dbReference type="PANTHER" id="PTHR33910:SF1">
    <property type="entry name" value="PROTEIN TRANSLOCASE SUBUNIT SECE"/>
    <property type="match status" value="1"/>
</dbReference>
<evidence type="ECO:0000313" key="10">
    <source>
        <dbReference type="EMBL" id="MBW6530982.1"/>
    </source>
</evidence>
<keyword evidence="8 9" id="KW-0472">Membrane</keyword>
<name>A0ABS7BNF1_9SPHN</name>
<evidence type="ECO:0000256" key="8">
    <source>
        <dbReference type="ARBA" id="ARBA00023136"/>
    </source>
</evidence>